<dbReference type="GO" id="GO:0045047">
    <property type="term" value="P:protein targeting to ER"/>
    <property type="evidence" value="ECO:0007669"/>
    <property type="project" value="TreeGrafter"/>
</dbReference>
<reference evidence="10 11" key="1">
    <citation type="submission" date="2019-10" db="EMBL/GenBank/DDBJ databases">
        <authorList>
            <person name="Palmer J.M."/>
        </authorList>
    </citation>
    <scope>NUCLEOTIDE SEQUENCE [LARGE SCALE GENOMIC DNA]</scope>
    <source>
        <strain evidence="10 11">TWF696</strain>
    </source>
</reference>
<sequence>MEAIQDKFQAVVDGFIDFKGQKLADQITTYTLSIAAFLAFIVGFVAQDIRLTLYIGLAGTALTFLAVVPPWPIYNQNPVQFLAVASSAAGGSGVGSVVVGGQEVKVKT</sequence>
<keyword evidence="5" id="KW-0256">Endoplasmic reticulum</keyword>
<feature type="transmembrane region" description="Helical" evidence="9">
    <location>
        <begin position="53"/>
        <end position="73"/>
    </location>
</feature>
<evidence type="ECO:0000256" key="7">
    <source>
        <dbReference type="ARBA" id="ARBA00023136"/>
    </source>
</evidence>
<feature type="transmembrane region" description="Helical" evidence="9">
    <location>
        <begin position="27"/>
        <end position="46"/>
    </location>
</feature>
<evidence type="ECO:0000313" key="11">
    <source>
        <dbReference type="Proteomes" id="UP001375240"/>
    </source>
</evidence>
<dbReference type="EMBL" id="JAVHNQ010000004">
    <property type="protein sequence ID" value="KAK6349769.1"/>
    <property type="molecule type" value="Genomic_DNA"/>
</dbReference>
<dbReference type="InterPro" id="IPR009542">
    <property type="entry name" value="Spc1/SPCS1"/>
</dbReference>
<evidence type="ECO:0000256" key="9">
    <source>
        <dbReference type="SAM" id="Phobius"/>
    </source>
</evidence>
<dbReference type="GO" id="GO:0006465">
    <property type="term" value="P:signal peptide processing"/>
    <property type="evidence" value="ECO:0007669"/>
    <property type="project" value="InterPro"/>
</dbReference>
<dbReference type="AlphaFoldDB" id="A0AAV9UY29"/>
<keyword evidence="7 9" id="KW-0472">Membrane</keyword>
<evidence type="ECO:0000313" key="10">
    <source>
        <dbReference type="EMBL" id="KAK6349769.1"/>
    </source>
</evidence>
<evidence type="ECO:0000256" key="6">
    <source>
        <dbReference type="ARBA" id="ARBA00022989"/>
    </source>
</evidence>
<proteinExistence type="inferred from homology"/>
<comment type="caution">
    <text evidence="10">The sequence shown here is derived from an EMBL/GenBank/DDBJ whole genome shotgun (WGS) entry which is preliminary data.</text>
</comment>
<protein>
    <recommendedName>
        <fullName evidence="3">Signal peptidase complex subunit 1</fullName>
    </recommendedName>
</protein>
<evidence type="ECO:0000256" key="8">
    <source>
        <dbReference type="ARBA" id="ARBA00045204"/>
    </source>
</evidence>
<evidence type="ECO:0000256" key="5">
    <source>
        <dbReference type="ARBA" id="ARBA00022824"/>
    </source>
</evidence>
<dbReference type="PANTHER" id="PTHR13202:SF0">
    <property type="entry name" value="SIGNAL PEPTIDASE COMPLEX SUBUNIT 1"/>
    <property type="match status" value="1"/>
</dbReference>
<dbReference type="Pfam" id="PF06645">
    <property type="entry name" value="SPC12"/>
    <property type="match status" value="1"/>
</dbReference>
<evidence type="ECO:0000256" key="2">
    <source>
        <dbReference type="ARBA" id="ARBA00005245"/>
    </source>
</evidence>
<evidence type="ECO:0000256" key="1">
    <source>
        <dbReference type="ARBA" id="ARBA00004477"/>
    </source>
</evidence>
<accession>A0AAV9UY29</accession>
<keyword evidence="4 9" id="KW-0812">Transmembrane</keyword>
<comment type="similarity">
    <text evidence="2">Belongs to the SPCS1 family.</text>
</comment>
<dbReference type="Proteomes" id="UP001375240">
    <property type="component" value="Unassembled WGS sequence"/>
</dbReference>
<organism evidence="10 11">
    <name type="scientific">Orbilia brochopaga</name>
    <dbReference type="NCBI Taxonomy" id="3140254"/>
    <lineage>
        <taxon>Eukaryota</taxon>
        <taxon>Fungi</taxon>
        <taxon>Dikarya</taxon>
        <taxon>Ascomycota</taxon>
        <taxon>Pezizomycotina</taxon>
        <taxon>Orbiliomycetes</taxon>
        <taxon>Orbiliales</taxon>
        <taxon>Orbiliaceae</taxon>
        <taxon>Orbilia</taxon>
    </lineage>
</organism>
<dbReference type="PANTHER" id="PTHR13202">
    <property type="entry name" value="MICROSOMAL SIGNAL PEPTIDASE 12 KDA SUBUNIT"/>
    <property type="match status" value="1"/>
</dbReference>
<gene>
    <name evidence="10" type="ORF">TWF696_006045</name>
</gene>
<evidence type="ECO:0000256" key="4">
    <source>
        <dbReference type="ARBA" id="ARBA00022692"/>
    </source>
</evidence>
<feature type="transmembrane region" description="Helical" evidence="9">
    <location>
        <begin position="79"/>
        <end position="99"/>
    </location>
</feature>
<comment type="function">
    <text evidence="8">Component of the signal peptidase complex (SPC) which catalyzes the cleavage of N-terminal signal sequences from nascent proteins as they are translocated into the lumen of the endoplasmic reticulum. Dispensable for SPC enzymatic activity.</text>
</comment>
<keyword evidence="11" id="KW-1185">Reference proteome</keyword>
<name>A0AAV9UY29_9PEZI</name>
<keyword evidence="6 9" id="KW-1133">Transmembrane helix</keyword>
<dbReference type="GO" id="GO:0005787">
    <property type="term" value="C:signal peptidase complex"/>
    <property type="evidence" value="ECO:0007669"/>
    <property type="project" value="InterPro"/>
</dbReference>
<comment type="subcellular location">
    <subcellularLocation>
        <location evidence="1">Endoplasmic reticulum membrane</location>
        <topology evidence="1">Multi-pass membrane protein</topology>
    </subcellularLocation>
</comment>
<evidence type="ECO:0000256" key="3">
    <source>
        <dbReference type="ARBA" id="ARBA00017059"/>
    </source>
</evidence>